<comment type="caution">
    <text evidence="1">The sequence shown here is derived from an EMBL/GenBank/DDBJ whole genome shotgun (WGS) entry which is preliminary data.</text>
</comment>
<accession>A0A2P7NS52</accession>
<evidence type="ECO:0000313" key="2">
    <source>
        <dbReference type="Proteomes" id="UP000241912"/>
    </source>
</evidence>
<organism evidence="1 2">
    <name type="scientific">Nitrosomonas supralitoralis</name>
    <dbReference type="NCBI Taxonomy" id="2116706"/>
    <lineage>
        <taxon>Bacteria</taxon>
        <taxon>Pseudomonadati</taxon>
        <taxon>Pseudomonadota</taxon>
        <taxon>Betaproteobacteria</taxon>
        <taxon>Nitrosomonadales</taxon>
        <taxon>Nitrosomonadaceae</taxon>
        <taxon>Nitrosomonas</taxon>
    </lineage>
</organism>
<evidence type="ECO:0000313" key="1">
    <source>
        <dbReference type="EMBL" id="PSJ16275.1"/>
    </source>
</evidence>
<dbReference type="AlphaFoldDB" id="A0A2P7NS52"/>
<proteinExistence type="predicted"/>
<dbReference type="Proteomes" id="UP000241912">
    <property type="component" value="Unassembled WGS sequence"/>
</dbReference>
<protein>
    <submittedName>
        <fullName evidence="1">Uncharacterized protein</fullName>
    </submittedName>
</protein>
<dbReference type="RefSeq" id="WP_106707942.1">
    <property type="nucleotide sequence ID" value="NZ_PXXU01000058.1"/>
</dbReference>
<reference evidence="1 2" key="1">
    <citation type="submission" date="2018-03" db="EMBL/GenBank/DDBJ databases">
        <title>Draft genome of Nitrosomonas supralitoralis APG5.</title>
        <authorList>
            <person name="Urakawa H."/>
            <person name="Lopez J.V."/>
        </authorList>
    </citation>
    <scope>NUCLEOTIDE SEQUENCE [LARGE SCALE GENOMIC DNA]</scope>
    <source>
        <strain evidence="1 2">APG5</strain>
    </source>
</reference>
<name>A0A2P7NS52_9PROT</name>
<keyword evidence="2" id="KW-1185">Reference proteome</keyword>
<gene>
    <name evidence="1" type="ORF">C7H79_14280</name>
</gene>
<dbReference type="EMBL" id="PXXU01000058">
    <property type="protein sequence ID" value="PSJ16275.1"/>
    <property type="molecule type" value="Genomic_DNA"/>
</dbReference>
<sequence length="62" mass="7061">MPDFEGSDGNEILDLLLDLQAKQDQWGNEIRKAMSNGSIVWDEFVVMRALSTINLLLPRLRS</sequence>